<gene>
    <name evidence="2" type="ORF">GQ607_016769</name>
</gene>
<feature type="chain" id="PRO_5034808602" evidence="1">
    <location>
        <begin position="18"/>
        <end position="71"/>
    </location>
</feature>
<sequence>MQFSLISVLSLAALALAAPAPEPQSGVAPKCSSPNDCRSFCTAPCTNPFCGLSAFGDQRCFCGCSTIMNRF</sequence>
<dbReference type="Proteomes" id="UP000434172">
    <property type="component" value="Unassembled WGS sequence"/>
</dbReference>
<evidence type="ECO:0000256" key="1">
    <source>
        <dbReference type="SAM" id="SignalP"/>
    </source>
</evidence>
<organism evidence="2 3">
    <name type="scientific">Colletotrichum asianum</name>
    <dbReference type="NCBI Taxonomy" id="702518"/>
    <lineage>
        <taxon>Eukaryota</taxon>
        <taxon>Fungi</taxon>
        <taxon>Dikarya</taxon>
        <taxon>Ascomycota</taxon>
        <taxon>Pezizomycotina</taxon>
        <taxon>Sordariomycetes</taxon>
        <taxon>Hypocreomycetidae</taxon>
        <taxon>Glomerellales</taxon>
        <taxon>Glomerellaceae</taxon>
        <taxon>Colletotrichum</taxon>
        <taxon>Colletotrichum gloeosporioides species complex</taxon>
    </lineage>
</organism>
<reference evidence="2 3" key="1">
    <citation type="submission" date="2019-12" db="EMBL/GenBank/DDBJ databases">
        <title>A genome sequence resource for the geographically widespread anthracnose pathogen Colletotrichum asianum.</title>
        <authorList>
            <person name="Meng Y."/>
        </authorList>
    </citation>
    <scope>NUCLEOTIDE SEQUENCE [LARGE SCALE GENOMIC DNA]</scope>
    <source>
        <strain evidence="2 3">ICMP 18580</strain>
    </source>
</reference>
<keyword evidence="1" id="KW-0732">Signal</keyword>
<name>A0A8H3VY22_9PEZI</name>
<dbReference type="OrthoDB" id="4846013at2759"/>
<dbReference type="AlphaFoldDB" id="A0A8H3VY22"/>
<dbReference type="EMBL" id="WOWK01000176">
    <property type="protein sequence ID" value="KAF0316010.1"/>
    <property type="molecule type" value="Genomic_DNA"/>
</dbReference>
<evidence type="ECO:0000313" key="3">
    <source>
        <dbReference type="Proteomes" id="UP000434172"/>
    </source>
</evidence>
<comment type="caution">
    <text evidence="2">The sequence shown here is derived from an EMBL/GenBank/DDBJ whole genome shotgun (WGS) entry which is preliminary data.</text>
</comment>
<feature type="signal peptide" evidence="1">
    <location>
        <begin position="1"/>
        <end position="17"/>
    </location>
</feature>
<protein>
    <submittedName>
        <fullName evidence="2">Uncharacterized protein</fullName>
    </submittedName>
</protein>
<keyword evidence="3" id="KW-1185">Reference proteome</keyword>
<evidence type="ECO:0000313" key="2">
    <source>
        <dbReference type="EMBL" id="KAF0316010.1"/>
    </source>
</evidence>
<accession>A0A8H3VY22</accession>
<proteinExistence type="predicted"/>